<reference evidence="6" key="1">
    <citation type="submission" date="2016-10" db="EMBL/GenBank/DDBJ databases">
        <authorList>
            <person name="Varghese N."/>
            <person name="Submissions S."/>
        </authorList>
    </citation>
    <scope>NUCLEOTIDE SEQUENCE [LARGE SCALE GENOMIC DNA]</scope>
    <source>
        <strain evidence="6">ATCC 25963</strain>
    </source>
</reference>
<keyword evidence="1" id="KW-0805">Transcription regulation</keyword>
<gene>
    <name evidence="5" type="ORF">SAMN02745121_05300</name>
</gene>
<evidence type="ECO:0000256" key="1">
    <source>
        <dbReference type="ARBA" id="ARBA00023015"/>
    </source>
</evidence>
<dbReference type="PROSITE" id="PS01124">
    <property type="entry name" value="HTH_ARAC_FAMILY_2"/>
    <property type="match status" value="1"/>
</dbReference>
<evidence type="ECO:0000313" key="6">
    <source>
        <dbReference type="Proteomes" id="UP000199400"/>
    </source>
</evidence>
<dbReference type="STRING" id="54.SAMN02745121_05300"/>
<name>A0A1I2CXV4_9BACT</name>
<feature type="domain" description="HTH araC/xylS-type" evidence="4">
    <location>
        <begin position="164"/>
        <end position="264"/>
    </location>
</feature>
<dbReference type="InterPro" id="IPR009057">
    <property type="entry name" value="Homeodomain-like_sf"/>
</dbReference>
<dbReference type="RefSeq" id="WP_096326937.1">
    <property type="nucleotide sequence ID" value="NZ_FOMX01000018.1"/>
</dbReference>
<keyword evidence="2 5" id="KW-0238">DNA-binding</keyword>
<dbReference type="Proteomes" id="UP000199400">
    <property type="component" value="Unassembled WGS sequence"/>
</dbReference>
<dbReference type="PANTHER" id="PTHR47894">
    <property type="entry name" value="HTH-TYPE TRANSCRIPTIONAL REGULATOR GADX"/>
    <property type="match status" value="1"/>
</dbReference>
<dbReference type="GO" id="GO:0000976">
    <property type="term" value="F:transcription cis-regulatory region binding"/>
    <property type="evidence" value="ECO:0007669"/>
    <property type="project" value="TreeGrafter"/>
</dbReference>
<dbReference type="GO" id="GO:0003700">
    <property type="term" value="F:DNA-binding transcription factor activity"/>
    <property type="evidence" value="ECO:0007669"/>
    <property type="project" value="InterPro"/>
</dbReference>
<proteinExistence type="predicted"/>
<evidence type="ECO:0000256" key="2">
    <source>
        <dbReference type="ARBA" id="ARBA00023125"/>
    </source>
</evidence>
<dbReference type="PANTHER" id="PTHR47894:SF1">
    <property type="entry name" value="HTH-TYPE TRANSCRIPTIONAL REGULATOR VQSM"/>
    <property type="match status" value="1"/>
</dbReference>
<organism evidence="5 6">
    <name type="scientific">Nannocystis exedens</name>
    <dbReference type="NCBI Taxonomy" id="54"/>
    <lineage>
        <taxon>Bacteria</taxon>
        <taxon>Pseudomonadati</taxon>
        <taxon>Myxococcota</taxon>
        <taxon>Polyangia</taxon>
        <taxon>Nannocystales</taxon>
        <taxon>Nannocystaceae</taxon>
        <taxon>Nannocystis</taxon>
    </lineage>
</organism>
<evidence type="ECO:0000256" key="3">
    <source>
        <dbReference type="ARBA" id="ARBA00023163"/>
    </source>
</evidence>
<sequence length="274" mass="29690">MQPAQQLSAFMAAPLGLYVASRTFVYWCASAELYGFALWGRPDAADLRSLTAILDVEVRPDVAPHASLVDLRRLAGVDEGAYETLVAHLAARQAAYQSVVTRQALLRPTGLPGAVVTGFYQVMQPPYPTQVFEAPDAALRWLGLAEPTALVEELDAIVAGAMDEGVVARLCRVLVPPFAGITLEKAAAALGMSARSLQRRLQEENTTFQDEYNAAQVRAAQAALRDTDVKLTALAVEVGCASLANFSAMFRRVTGESPSDYRARHRAGERDKRR</sequence>
<keyword evidence="6" id="KW-1185">Reference proteome</keyword>
<dbReference type="GO" id="GO:0005829">
    <property type="term" value="C:cytosol"/>
    <property type="evidence" value="ECO:0007669"/>
    <property type="project" value="TreeGrafter"/>
</dbReference>
<dbReference type="SMART" id="SM00342">
    <property type="entry name" value="HTH_ARAC"/>
    <property type="match status" value="1"/>
</dbReference>
<dbReference type="SUPFAM" id="SSF46689">
    <property type="entry name" value="Homeodomain-like"/>
    <property type="match status" value="1"/>
</dbReference>
<dbReference type="Gene3D" id="1.10.10.60">
    <property type="entry name" value="Homeodomain-like"/>
    <property type="match status" value="1"/>
</dbReference>
<evidence type="ECO:0000259" key="4">
    <source>
        <dbReference type="PROSITE" id="PS01124"/>
    </source>
</evidence>
<dbReference type="EMBL" id="FOMX01000018">
    <property type="protein sequence ID" value="SFE72613.1"/>
    <property type="molecule type" value="Genomic_DNA"/>
</dbReference>
<dbReference type="AlphaFoldDB" id="A0A1I2CXV4"/>
<protein>
    <submittedName>
        <fullName evidence="5">AraC-type DNA-binding protein</fullName>
    </submittedName>
</protein>
<accession>A0A1I2CXV4</accession>
<dbReference type="Pfam" id="PF12833">
    <property type="entry name" value="HTH_18"/>
    <property type="match status" value="1"/>
</dbReference>
<dbReference type="OrthoDB" id="5380722at2"/>
<dbReference type="InterPro" id="IPR018060">
    <property type="entry name" value="HTH_AraC"/>
</dbReference>
<evidence type="ECO:0000313" key="5">
    <source>
        <dbReference type="EMBL" id="SFE72613.1"/>
    </source>
</evidence>
<keyword evidence="3" id="KW-0804">Transcription</keyword>